<dbReference type="EMBL" id="JAKEKT020000020">
    <property type="protein sequence ID" value="KAL1645258.1"/>
    <property type="molecule type" value="Genomic_DNA"/>
</dbReference>
<feature type="region of interest" description="Disordered" evidence="1">
    <location>
        <begin position="210"/>
        <end position="244"/>
    </location>
</feature>
<evidence type="ECO:0000313" key="3">
    <source>
        <dbReference type="Proteomes" id="UP001521184"/>
    </source>
</evidence>
<feature type="compositionally biased region" description="Basic residues" evidence="1">
    <location>
        <begin position="214"/>
        <end position="223"/>
    </location>
</feature>
<protein>
    <recommendedName>
        <fullName evidence="4">C2H2-type domain-containing protein</fullName>
    </recommendedName>
</protein>
<evidence type="ECO:0000256" key="1">
    <source>
        <dbReference type="SAM" id="MobiDB-lite"/>
    </source>
</evidence>
<proteinExistence type="predicted"/>
<name>A0ABR3TVL7_9PEZI</name>
<dbReference type="Proteomes" id="UP001521184">
    <property type="component" value="Unassembled WGS sequence"/>
</dbReference>
<sequence>MSYFQPPFNATSSVSDWPPFLEQAPPYDDLDANNQWFNEVLDSLLEDALMQEERAMTGFNTDFTFPQQNLFPANNHSMAAPQPHSDVAASTSSEIPTGTPAWMFQFGGMAGVTDRQQTDSLAAAATFGMGAPFGAGQWEAPQMVDQPMGLVPPTGATPFASLLDPIASIQNAQPGAGYASTPADAGEADLFRHQNACHLGSATFWCSSTGCNRSRSHPRGRPFPRKDKRNDHERKVHGGVLSRD</sequence>
<organism evidence="2 3">
    <name type="scientific">Diplodia intermedia</name>
    <dbReference type="NCBI Taxonomy" id="856260"/>
    <lineage>
        <taxon>Eukaryota</taxon>
        <taxon>Fungi</taxon>
        <taxon>Dikarya</taxon>
        <taxon>Ascomycota</taxon>
        <taxon>Pezizomycotina</taxon>
        <taxon>Dothideomycetes</taxon>
        <taxon>Dothideomycetes incertae sedis</taxon>
        <taxon>Botryosphaeriales</taxon>
        <taxon>Botryosphaeriaceae</taxon>
        <taxon>Diplodia</taxon>
    </lineage>
</organism>
<comment type="caution">
    <text evidence="2">The sequence shown here is derived from an EMBL/GenBank/DDBJ whole genome shotgun (WGS) entry which is preliminary data.</text>
</comment>
<feature type="compositionally biased region" description="Basic and acidic residues" evidence="1">
    <location>
        <begin position="224"/>
        <end position="244"/>
    </location>
</feature>
<gene>
    <name evidence="2" type="ORF">SLS58_003965</name>
</gene>
<evidence type="ECO:0000313" key="2">
    <source>
        <dbReference type="EMBL" id="KAL1645258.1"/>
    </source>
</evidence>
<accession>A0ABR3TVL7</accession>
<keyword evidence="3" id="KW-1185">Reference proteome</keyword>
<evidence type="ECO:0008006" key="4">
    <source>
        <dbReference type="Google" id="ProtNLM"/>
    </source>
</evidence>
<reference evidence="2 3" key="1">
    <citation type="journal article" date="2023" name="Plant Dis.">
        <title>First Report of Diplodia intermedia Causing Canker and Dieback Diseases on Apple Trees in Canada.</title>
        <authorList>
            <person name="Ellouze W."/>
            <person name="Ilyukhin E."/>
            <person name="Sulman M."/>
            <person name="Ali S."/>
        </authorList>
    </citation>
    <scope>NUCLEOTIDE SEQUENCE [LARGE SCALE GENOMIC DNA]</scope>
    <source>
        <strain evidence="2 3">M45-28</strain>
    </source>
</reference>